<dbReference type="GO" id="GO:0046872">
    <property type="term" value="F:metal ion binding"/>
    <property type="evidence" value="ECO:0007669"/>
    <property type="project" value="UniProtKB-KW"/>
</dbReference>
<dbReference type="Gene3D" id="2.30.40.10">
    <property type="entry name" value="Urease, subunit C, domain 1"/>
    <property type="match status" value="1"/>
</dbReference>
<evidence type="ECO:0000256" key="1">
    <source>
        <dbReference type="ARBA" id="ARBA00001947"/>
    </source>
</evidence>
<keyword evidence="3" id="KW-0378">Hydrolase</keyword>
<dbReference type="SUPFAM" id="SSF51338">
    <property type="entry name" value="Composite domain of metallo-dependent hydrolases"/>
    <property type="match status" value="2"/>
</dbReference>
<accession>A0A8H4N237</accession>
<dbReference type="GO" id="GO:0005829">
    <property type="term" value="C:cytosol"/>
    <property type="evidence" value="ECO:0007669"/>
    <property type="project" value="TreeGrafter"/>
</dbReference>
<comment type="cofactor">
    <cofactor evidence="1">
        <name>Zn(2+)</name>
        <dbReference type="ChEBI" id="CHEBI:29105"/>
    </cofactor>
</comment>
<name>A0A8H4N237_9PEZI</name>
<evidence type="ECO:0000313" key="8">
    <source>
        <dbReference type="Proteomes" id="UP000572817"/>
    </source>
</evidence>
<evidence type="ECO:0000256" key="2">
    <source>
        <dbReference type="ARBA" id="ARBA00022723"/>
    </source>
</evidence>
<organism evidence="7 8">
    <name type="scientific">Botryosphaeria dothidea</name>
    <dbReference type="NCBI Taxonomy" id="55169"/>
    <lineage>
        <taxon>Eukaryota</taxon>
        <taxon>Fungi</taxon>
        <taxon>Dikarya</taxon>
        <taxon>Ascomycota</taxon>
        <taxon>Pezizomycotina</taxon>
        <taxon>Dothideomycetes</taxon>
        <taxon>Dothideomycetes incertae sedis</taxon>
        <taxon>Botryosphaeriales</taxon>
        <taxon>Botryosphaeriaceae</taxon>
        <taxon>Botryosphaeria</taxon>
    </lineage>
</organism>
<dbReference type="InterPro" id="IPR032466">
    <property type="entry name" value="Metal_Hydrolase"/>
</dbReference>
<keyword evidence="8" id="KW-1185">Reference proteome</keyword>
<evidence type="ECO:0000259" key="6">
    <source>
        <dbReference type="Pfam" id="PF01979"/>
    </source>
</evidence>
<dbReference type="OrthoDB" id="194468at2759"/>
<keyword evidence="4" id="KW-0862">Zinc</keyword>
<feature type="chain" id="PRO_5034233561" evidence="5">
    <location>
        <begin position="26"/>
        <end position="627"/>
    </location>
</feature>
<evidence type="ECO:0000256" key="3">
    <source>
        <dbReference type="ARBA" id="ARBA00022801"/>
    </source>
</evidence>
<protein>
    <submittedName>
        <fullName evidence="7">Amidohydrolase family protein</fullName>
    </submittedName>
</protein>
<dbReference type="InterPro" id="IPR051607">
    <property type="entry name" value="Metallo-dep_hydrolases"/>
</dbReference>
<dbReference type="PANTHER" id="PTHR11271">
    <property type="entry name" value="GUANINE DEAMINASE"/>
    <property type="match status" value="1"/>
</dbReference>
<dbReference type="SUPFAM" id="SSF51556">
    <property type="entry name" value="Metallo-dependent hydrolases"/>
    <property type="match status" value="1"/>
</dbReference>
<evidence type="ECO:0000256" key="4">
    <source>
        <dbReference type="ARBA" id="ARBA00022833"/>
    </source>
</evidence>
<proteinExistence type="predicted"/>
<evidence type="ECO:0000313" key="7">
    <source>
        <dbReference type="EMBL" id="KAF4306145.1"/>
    </source>
</evidence>
<reference evidence="7" key="1">
    <citation type="submission" date="2020-04" db="EMBL/GenBank/DDBJ databases">
        <title>Genome Assembly and Annotation of Botryosphaeria dothidea sdau 11-99, a Latent Pathogen of Apple Fruit Ring Rot in China.</title>
        <authorList>
            <person name="Yu C."/>
            <person name="Diao Y."/>
            <person name="Lu Q."/>
            <person name="Zhao J."/>
            <person name="Cui S."/>
            <person name="Peng C."/>
            <person name="He B."/>
            <person name="Liu H."/>
        </authorList>
    </citation>
    <scope>NUCLEOTIDE SEQUENCE [LARGE SCALE GENOMIC DNA]</scope>
    <source>
        <strain evidence="7">Sdau11-99</strain>
    </source>
</reference>
<dbReference type="InterPro" id="IPR011059">
    <property type="entry name" value="Metal-dep_hydrolase_composite"/>
</dbReference>
<gene>
    <name evidence="7" type="ORF">GTA08_BOTSDO05393</name>
</gene>
<comment type="caution">
    <text evidence="7">The sequence shown here is derived from an EMBL/GenBank/DDBJ whole genome shotgun (WGS) entry which is preliminary data.</text>
</comment>
<dbReference type="EMBL" id="WWBZ02000033">
    <property type="protein sequence ID" value="KAF4306145.1"/>
    <property type="molecule type" value="Genomic_DNA"/>
</dbReference>
<dbReference type="InterPro" id="IPR006680">
    <property type="entry name" value="Amidohydro-rel"/>
</dbReference>
<keyword evidence="5" id="KW-0732">Signal</keyword>
<dbReference type="Pfam" id="PF01979">
    <property type="entry name" value="Amidohydro_1"/>
    <property type="match status" value="1"/>
</dbReference>
<dbReference type="PANTHER" id="PTHR11271:SF37">
    <property type="entry name" value="FAMILY PROTEIN, PUTATIVE (AFU_ORTHOLOGUE AFUA_4G00460)-RELATED"/>
    <property type="match status" value="1"/>
</dbReference>
<dbReference type="AlphaFoldDB" id="A0A8H4N237"/>
<dbReference type="GO" id="GO:0019239">
    <property type="term" value="F:deaminase activity"/>
    <property type="evidence" value="ECO:0007669"/>
    <property type="project" value="TreeGrafter"/>
</dbReference>
<keyword evidence="2" id="KW-0479">Metal-binding</keyword>
<feature type="signal peptide" evidence="5">
    <location>
        <begin position="1"/>
        <end position="25"/>
    </location>
</feature>
<dbReference type="Gene3D" id="3.20.20.140">
    <property type="entry name" value="Metal-dependent hydrolases"/>
    <property type="match status" value="1"/>
</dbReference>
<dbReference type="Proteomes" id="UP000572817">
    <property type="component" value="Unassembled WGS sequence"/>
</dbReference>
<sequence>MALLQRRNLPLLQTCVSVLASTAAAANSTLFERGTVISFDDAAKTPKVLWNTSVLVTGDRIAAIFDDSQNVTIPADAERVSAEGKIISPGFVDTHRHGWQTAYKTLGSNTTLAEYFERYGEFTQASTVFTADDVYLGQLVGIYEALNSGVTSILEHAHATFSNDTSAAYLNASIDSGVRMWWCYAFHELSNGFSIEEQMANFQDLAEDERLSNSLVEMGMAYDAFASASSAQIQSVIDLAKSSNISAFTTHLLGGPWFDANSPTKLASLGFLNTTVPIVFSHASYITPADVALLRAHNHYVATTPESEMHYGHDHVDVPLALDQVALGVDTHFTYSTDIVGQARMWLQSTRLKFFRRTLQGWRIPRVSPMSANQAFLLATRSGGLALRRPDVGVLQVGAKADVVVFDGSSPNMLGWVDPVAAIILHSHVGDIQHVMVDGRWRKRDGELVLPHGQNRTLIEQRFLESARRIQRKWLDTALPQMEGEYQNGVEYGDTDRMDVVKVGQVQQAYVALPNNKHVDFEISADGAKKVSQKGWSEGKLISEQSDSVGYNPSYLMSSNECYSNECGSLDGYTWSKLTITLSAADKSFGNTLSFTKASSSGLTPSDGGITWTGDVKIDADSFPQSS</sequence>
<feature type="domain" description="Amidohydrolase-related" evidence="6">
    <location>
        <begin position="86"/>
        <end position="441"/>
    </location>
</feature>
<evidence type="ECO:0000256" key="5">
    <source>
        <dbReference type="SAM" id="SignalP"/>
    </source>
</evidence>